<reference evidence="2 3" key="1">
    <citation type="journal article" date="2016" name="Nat. Commun.">
        <title>Thousands of microbial genomes shed light on interconnected biogeochemical processes in an aquifer system.</title>
        <authorList>
            <person name="Anantharaman K."/>
            <person name="Brown C.T."/>
            <person name="Hug L.A."/>
            <person name="Sharon I."/>
            <person name="Castelle C.J."/>
            <person name="Probst A.J."/>
            <person name="Thomas B.C."/>
            <person name="Singh A."/>
            <person name="Wilkins M.J."/>
            <person name="Karaoz U."/>
            <person name="Brodie E.L."/>
            <person name="Williams K.H."/>
            <person name="Hubbard S.S."/>
            <person name="Banfield J.F."/>
        </authorList>
    </citation>
    <scope>NUCLEOTIDE SEQUENCE [LARGE SCALE GENOMIC DNA]</scope>
</reference>
<dbReference type="InterPro" id="IPR012433">
    <property type="entry name" value="Imm11"/>
</dbReference>
<protein>
    <recommendedName>
        <fullName evidence="1">Immunity MXAN-0049 protein domain-containing protein</fullName>
    </recommendedName>
</protein>
<sequence length="208" mass="23558">MRKLFFQYMSHYYILKCPLLVTEDGEALIEIHNEAVVGSVWDWRDGKALEQEERQSIPNPISIDVDYYRGYQGQPVELFDVGTPLMSKRLADAFVEAGVHNVEFFPAVLKNKVTGETYDYCAFKVVGLVAAADLEKSKWESYDNKLVADTSFEHLVLDEVKAAGSGFLVFRLAENINALMVHEKICDAILTKGINTLKFVEPKDWVQA</sequence>
<evidence type="ECO:0000313" key="2">
    <source>
        <dbReference type="EMBL" id="OHA80393.1"/>
    </source>
</evidence>
<proteinExistence type="predicted"/>
<feature type="domain" description="Immunity MXAN-0049 protein" evidence="1">
    <location>
        <begin position="55"/>
        <end position="201"/>
    </location>
</feature>
<dbReference type="Proteomes" id="UP000176997">
    <property type="component" value="Unassembled WGS sequence"/>
</dbReference>
<dbReference type="STRING" id="1802723.A2675_01350"/>
<accession>A0A1G2S5N1</accession>
<gene>
    <name evidence="2" type="ORF">A2675_01350</name>
</gene>
<organism evidence="2 3">
    <name type="scientific">Candidatus Yonathbacteria bacterium RIFCSPHIGHO2_01_FULL_51_10</name>
    <dbReference type="NCBI Taxonomy" id="1802723"/>
    <lineage>
        <taxon>Bacteria</taxon>
        <taxon>Candidatus Yonathiibacteriota</taxon>
    </lineage>
</organism>
<dbReference type="AlphaFoldDB" id="A0A1G2S5N1"/>
<evidence type="ECO:0000259" key="1">
    <source>
        <dbReference type="Pfam" id="PF07791"/>
    </source>
</evidence>
<dbReference type="Pfam" id="PF07791">
    <property type="entry name" value="Imm11"/>
    <property type="match status" value="1"/>
</dbReference>
<name>A0A1G2S5N1_9BACT</name>
<dbReference type="EMBL" id="MHUS01000025">
    <property type="protein sequence ID" value="OHA80393.1"/>
    <property type="molecule type" value="Genomic_DNA"/>
</dbReference>
<comment type="caution">
    <text evidence="2">The sequence shown here is derived from an EMBL/GenBank/DDBJ whole genome shotgun (WGS) entry which is preliminary data.</text>
</comment>
<evidence type="ECO:0000313" key="3">
    <source>
        <dbReference type="Proteomes" id="UP000176997"/>
    </source>
</evidence>